<sequence length="160" mass="17377">MGVGSTSPVEDLQSMANSDNGTTGPELLERAMEGFEFYEQGDYASARGIFEELCAKDPREAYYRTALGAISLAEDELDLALDNFNQALALNAKDAAALVNRGEVRLRLGDIVEAAQDFARAVDLDPENKDPLTLRARLLVAAALETIEAAQRSAHSEWTK</sequence>
<organism evidence="5 6">
    <name type="scientific">Stigmatella aurantiaca (strain DW4/3-1)</name>
    <dbReference type="NCBI Taxonomy" id="378806"/>
    <lineage>
        <taxon>Bacteria</taxon>
        <taxon>Pseudomonadati</taxon>
        <taxon>Myxococcota</taxon>
        <taxon>Myxococcia</taxon>
        <taxon>Myxococcales</taxon>
        <taxon>Cystobacterineae</taxon>
        <taxon>Archangiaceae</taxon>
        <taxon>Stigmatella</taxon>
    </lineage>
</organism>
<feature type="repeat" description="TPR" evidence="3">
    <location>
        <begin position="61"/>
        <end position="94"/>
    </location>
</feature>
<dbReference type="Gene3D" id="1.25.40.10">
    <property type="entry name" value="Tetratricopeptide repeat domain"/>
    <property type="match status" value="1"/>
</dbReference>
<feature type="compositionally biased region" description="Polar residues" evidence="4">
    <location>
        <begin position="1"/>
        <end position="23"/>
    </location>
</feature>
<dbReference type="InterPro" id="IPR011990">
    <property type="entry name" value="TPR-like_helical_dom_sf"/>
</dbReference>
<proteinExistence type="predicted"/>
<protein>
    <submittedName>
        <fullName evidence="5">Tetratricopeptide repeat domain protein</fullName>
    </submittedName>
</protein>
<dbReference type="InterPro" id="IPR050498">
    <property type="entry name" value="Ycf3"/>
</dbReference>
<dbReference type="PROSITE" id="PS50293">
    <property type="entry name" value="TPR_REGION"/>
    <property type="match status" value="1"/>
</dbReference>
<feature type="region of interest" description="Disordered" evidence="4">
    <location>
        <begin position="1"/>
        <end position="25"/>
    </location>
</feature>
<reference evidence="5 6" key="1">
    <citation type="submission" date="2006-04" db="EMBL/GenBank/DDBJ databases">
        <authorList>
            <person name="Nierman W.C."/>
        </authorList>
    </citation>
    <scope>NUCLEOTIDE SEQUENCE [LARGE SCALE GENOMIC DNA]</scope>
    <source>
        <strain evidence="5 6">DW4/3-1</strain>
    </source>
</reference>
<evidence type="ECO:0000256" key="2">
    <source>
        <dbReference type="ARBA" id="ARBA00022803"/>
    </source>
</evidence>
<evidence type="ECO:0000256" key="1">
    <source>
        <dbReference type="ARBA" id="ARBA00022737"/>
    </source>
</evidence>
<dbReference type="PANTHER" id="PTHR44858">
    <property type="entry name" value="TETRATRICOPEPTIDE REPEAT PROTEIN 6"/>
    <property type="match status" value="1"/>
</dbReference>
<dbReference type="Proteomes" id="UP000032702">
    <property type="component" value="Unassembled WGS sequence"/>
</dbReference>
<dbReference type="Pfam" id="PF13432">
    <property type="entry name" value="TPR_16"/>
    <property type="match status" value="1"/>
</dbReference>
<dbReference type="SMART" id="SM00028">
    <property type="entry name" value="TPR"/>
    <property type="match status" value="2"/>
</dbReference>
<dbReference type="AlphaFoldDB" id="Q08N63"/>
<dbReference type="PROSITE" id="PS50005">
    <property type="entry name" value="TPR"/>
    <property type="match status" value="2"/>
</dbReference>
<keyword evidence="2 3" id="KW-0802">TPR repeat</keyword>
<evidence type="ECO:0000313" key="6">
    <source>
        <dbReference type="Proteomes" id="UP000032702"/>
    </source>
</evidence>
<dbReference type="SUPFAM" id="SSF48452">
    <property type="entry name" value="TPR-like"/>
    <property type="match status" value="1"/>
</dbReference>
<dbReference type="InterPro" id="IPR019734">
    <property type="entry name" value="TPR_rpt"/>
</dbReference>
<feature type="repeat" description="TPR" evidence="3">
    <location>
        <begin position="95"/>
        <end position="128"/>
    </location>
</feature>
<accession>Q08N63</accession>
<evidence type="ECO:0000256" key="4">
    <source>
        <dbReference type="SAM" id="MobiDB-lite"/>
    </source>
</evidence>
<gene>
    <name evidence="5" type="ORF">STIAU_4379</name>
</gene>
<comment type="caution">
    <text evidence="5">The sequence shown here is derived from an EMBL/GenBank/DDBJ whole genome shotgun (WGS) entry which is preliminary data.</text>
</comment>
<evidence type="ECO:0000256" key="3">
    <source>
        <dbReference type="PROSITE-ProRule" id="PRU00339"/>
    </source>
</evidence>
<keyword evidence="1" id="KW-0677">Repeat</keyword>
<dbReference type="EMBL" id="AAMD01000301">
    <property type="protein sequence ID" value="EAU61922.1"/>
    <property type="molecule type" value="Genomic_DNA"/>
</dbReference>
<name>Q08N63_STIAD</name>
<evidence type="ECO:0000313" key="5">
    <source>
        <dbReference type="EMBL" id="EAU61922.1"/>
    </source>
</evidence>
<dbReference type="PANTHER" id="PTHR44858:SF1">
    <property type="entry name" value="UDP-N-ACETYLGLUCOSAMINE--PEPTIDE N-ACETYLGLUCOSAMINYLTRANSFERASE SPINDLY-RELATED"/>
    <property type="match status" value="1"/>
</dbReference>